<dbReference type="EMBL" id="WJJP01000300">
    <property type="protein sequence ID" value="MBD3324795.1"/>
    <property type="molecule type" value="Genomic_DNA"/>
</dbReference>
<comment type="caution">
    <text evidence="2">The sequence shown here is derived from an EMBL/GenBank/DDBJ whole genome shotgun (WGS) entry which is preliminary data.</text>
</comment>
<organism evidence="2 3">
    <name type="scientific">candidate division KSB3 bacterium</name>
    <dbReference type="NCBI Taxonomy" id="2044937"/>
    <lineage>
        <taxon>Bacteria</taxon>
        <taxon>candidate division KSB3</taxon>
    </lineage>
</organism>
<dbReference type="PANTHER" id="PTHR48207">
    <property type="entry name" value="SUCCINATE--HYDROXYMETHYLGLUTARATE COA-TRANSFERASE"/>
    <property type="match status" value="1"/>
</dbReference>
<dbReference type="GO" id="GO:0008410">
    <property type="term" value="F:CoA-transferase activity"/>
    <property type="evidence" value="ECO:0007669"/>
    <property type="project" value="TreeGrafter"/>
</dbReference>
<dbReference type="Proteomes" id="UP000649604">
    <property type="component" value="Unassembled WGS sequence"/>
</dbReference>
<dbReference type="SUPFAM" id="SSF89796">
    <property type="entry name" value="CoA-transferase family III (CaiB/BaiF)"/>
    <property type="match status" value="1"/>
</dbReference>
<sequence length="406" mass="45086">MAQTTRKPLEGIRVLAMEQFIAGPSCSMILADMGAEVIKIERPKIGDPRRHFPPFAENAQGEKIGGGFMCFNRSKKSLALNTKTDEGLAILKALIQQSDVLLENFRAGTLERMGLTYEKMKVLNPRLIYATLSGFGRMKEYAGPYSDWPAFDTVLQAMGGSMNLTGLKDGKPLVVEANIVDIGSSVFAALGIMFALYDREKTGEGRMVDVSMYEAMATLCQESVMMYAFTGESPERGKEKVFAPIGAFKARDGYVAFRIPTEDMWKRTCRAIEREDLIEHEKTCTGVKRAANMDFLEPILNEWFGQRTKAEIIDRFHACGVPIGPVQSAEDIAHCDHLQRRNAFAYIDDPVAGCKQLMGCPFKLSDLPDLEPAPPPRLGEHTTEILHDLLGYSEEQIDALRDQGVV</sequence>
<dbReference type="InterPro" id="IPR044855">
    <property type="entry name" value="CoA-Trfase_III_dom3_sf"/>
</dbReference>
<dbReference type="AlphaFoldDB" id="A0A9D5Q5M8"/>
<evidence type="ECO:0000313" key="2">
    <source>
        <dbReference type="EMBL" id="MBD3324795.1"/>
    </source>
</evidence>
<proteinExistence type="predicted"/>
<protein>
    <submittedName>
        <fullName evidence="2">CoA transferase</fullName>
    </submittedName>
</protein>
<dbReference type="InterPro" id="IPR023606">
    <property type="entry name" value="CoA-Trfase_III_dom_1_sf"/>
</dbReference>
<accession>A0A9D5Q5M8</accession>
<reference evidence="2" key="1">
    <citation type="submission" date="2019-11" db="EMBL/GenBank/DDBJ databases">
        <title>Microbial mats filling the niche in hypersaline microbial mats.</title>
        <authorList>
            <person name="Wong H.L."/>
            <person name="Macleod F.I."/>
            <person name="White R.A. III"/>
            <person name="Burns B.P."/>
        </authorList>
    </citation>
    <scope>NUCLEOTIDE SEQUENCE</scope>
    <source>
        <strain evidence="2">Rbin_158</strain>
    </source>
</reference>
<dbReference type="PANTHER" id="PTHR48207:SF3">
    <property type="entry name" value="SUCCINATE--HYDROXYMETHYLGLUTARATE COA-TRANSFERASE"/>
    <property type="match status" value="1"/>
</dbReference>
<dbReference type="Gene3D" id="3.30.1540.10">
    <property type="entry name" value="formyl-coa transferase, domain 3"/>
    <property type="match status" value="1"/>
</dbReference>
<evidence type="ECO:0000313" key="3">
    <source>
        <dbReference type="Proteomes" id="UP000649604"/>
    </source>
</evidence>
<evidence type="ECO:0000256" key="1">
    <source>
        <dbReference type="ARBA" id="ARBA00022679"/>
    </source>
</evidence>
<keyword evidence="1 2" id="KW-0808">Transferase</keyword>
<dbReference type="InterPro" id="IPR050483">
    <property type="entry name" value="CoA-transferase_III_domain"/>
</dbReference>
<dbReference type="Gene3D" id="3.40.50.10540">
    <property type="entry name" value="Crotonobetainyl-coa:carnitine coa-transferase, domain 1"/>
    <property type="match status" value="1"/>
</dbReference>
<name>A0A9D5Q5M8_9BACT</name>
<dbReference type="InterPro" id="IPR003673">
    <property type="entry name" value="CoA-Trfase_fam_III"/>
</dbReference>
<dbReference type="Pfam" id="PF02515">
    <property type="entry name" value="CoA_transf_3"/>
    <property type="match status" value="1"/>
</dbReference>
<gene>
    <name evidence="2" type="ORF">GF339_09440</name>
</gene>